<dbReference type="STRING" id="474960.SAMN05216180_0665"/>
<dbReference type="AlphaFoldDB" id="A0A1H7ZJ86"/>
<dbReference type="PROSITE" id="PS51186">
    <property type="entry name" value="GNAT"/>
    <property type="match status" value="1"/>
</dbReference>
<dbReference type="Proteomes" id="UP000199158">
    <property type="component" value="Unassembled WGS sequence"/>
</dbReference>
<keyword evidence="3" id="KW-1185">Reference proteome</keyword>
<protein>
    <submittedName>
        <fullName evidence="2">Acetyltransferase (GNAT) family protein</fullName>
    </submittedName>
</protein>
<dbReference type="Pfam" id="PF00583">
    <property type="entry name" value="Acetyltransf_1"/>
    <property type="match status" value="1"/>
</dbReference>
<sequence length="148" mass="17545">MEQLQFLPFDKSMLQECVDLYQQVFSKEPWFDCDERSDVESYFINFYNLNKFAGYVLKRDDKIIALSLGFLKPWIKGEEYYIDQFCVDYSCQGKGIGSFLLNSIKNDLAQKNIHAMMLNTEKDYPSYQFYIKNGFLCFQDIRVLGCEF</sequence>
<dbReference type="Gene3D" id="3.40.630.30">
    <property type="match status" value="1"/>
</dbReference>
<dbReference type="RefSeq" id="WP_092751602.1">
    <property type="nucleotide sequence ID" value="NZ_FOCG01000001.1"/>
</dbReference>
<proteinExistence type="predicted"/>
<dbReference type="GO" id="GO:0016747">
    <property type="term" value="F:acyltransferase activity, transferring groups other than amino-acyl groups"/>
    <property type="evidence" value="ECO:0007669"/>
    <property type="project" value="InterPro"/>
</dbReference>
<name>A0A1H7ZJ86_9FIRM</name>
<dbReference type="SUPFAM" id="SSF55729">
    <property type="entry name" value="Acyl-CoA N-acyltransferases (Nat)"/>
    <property type="match status" value="1"/>
</dbReference>
<keyword evidence="2" id="KW-0808">Transferase</keyword>
<reference evidence="2 3" key="1">
    <citation type="submission" date="2016-10" db="EMBL/GenBank/DDBJ databases">
        <authorList>
            <person name="de Groot N.N."/>
        </authorList>
    </citation>
    <scope>NUCLEOTIDE SEQUENCE [LARGE SCALE GENOMIC DNA]</scope>
    <source>
        <strain evidence="2 3">CGMCC 1.5070</strain>
    </source>
</reference>
<dbReference type="OrthoDB" id="9775804at2"/>
<evidence type="ECO:0000313" key="2">
    <source>
        <dbReference type="EMBL" id="SEM57608.1"/>
    </source>
</evidence>
<dbReference type="EMBL" id="FOCG01000001">
    <property type="protein sequence ID" value="SEM57608.1"/>
    <property type="molecule type" value="Genomic_DNA"/>
</dbReference>
<accession>A0A1H7ZJ86</accession>
<evidence type="ECO:0000313" key="3">
    <source>
        <dbReference type="Proteomes" id="UP000199158"/>
    </source>
</evidence>
<dbReference type="CDD" id="cd04301">
    <property type="entry name" value="NAT_SF"/>
    <property type="match status" value="1"/>
</dbReference>
<feature type="domain" description="N-acetyltransferase" evidence="1">
    <location>
        <begin position="4"/>
        <end position="148"/>
    </location>
</feature>
<organism evidence="2 3">
    <name type="scientific">Hydrogenoanaerobacterium saccharovorans</name>
    <dbReference type="NCBI Taxonomy" id="474960"/>
    <lineage>
        <taxon>Bacteria</taxon>
        <taxon>Bacillati</taxon>
        <taxon>Bacillota</taxon>
        <taxon>Clostridia</taxon>
        <taxon>Eubacteriales</taxon>
        <taxon>Oscillospiraceae</taxon>
        <taxon>Hydrogenoanaerobacterium</taxon>
    </lineage>
</organism>
<gene>
    <name evidence="2" type="ORF">SAMN05216180_0665</name>
</gene>
<dbReference type="InterPro" id="IPR016181">
    <property type="entry name" value="Acyl_CoA_acyltransferase"/>
</dbReference>
<evidence type="ECO:0000259" key="1">
    <source>
        <dbReference type="PROSITE" id="PS51186"/>
    </source>
</evidence>
<dbReference type="InterPro" id="IPR000182">
    <property type="entry name" value="GNAT_dom"/>
</dbReference>